<feature type="domain" description="C-type lectin" evidence="1">
    <location>
        <begin position="11"/>
        <end position="130"/>
    </location>
</feature>
<dbReference type="Proteomes" id="UP001159427">
    <property type="component" value="Unassembled WGS sequence"/>
</dbReference>
<dbReference type="EMBL" id="CALNXI010001663">
    <property type="protein sequence ID" value="CAH3174412.1"/>
    <property type="molecule type" value="Genomic_DNA"/>
</dbReference>
<dbReference type="PANTHER" id="PTHR22803">
    <property type="entry name" value="MANNOSE, PHOSPHOLIPASE, LECTIN RECEPTOR RELATED"/>
    <property type="match status" value="1"/>
</dbReference>
<organism evidence="2 3">
    <name type="scientific">Porites evermanni</name>
    <dbReference type="NCBI Taxonomy" id="104178"/>
    <lineage>
        <taxon>Eukaryota</taxon>
        <taxon>Metazoa</taxon>
        <taxon>Cnidaria</taxon>
        <taxon>Anthozoa</taxon>
        <taxon>Hexacorallia</taxon>
        <taxon>Scleractinia</taxon>
        <taxon>Fungiina</taxon>
        <taxon>Poritidae</taxon>
        <taxon>Porites</taxon>
    </lineage>
</organism>
<evidence type="ECO:0000313" key="3">
    <source>
        <dbReference type="Proteomes" id="UP001159427"/>
    </source>
</evidence>
<reference evidence="2 3" key="1">
    <citation type="submission" date="2022-05" db="EMBL/GenBank/DDBJ databases">
        <authorList>
            <consortium name="Genoscope - CEA"/>
            <person name="William W."/>
        </authorList>
    </citation>
    <scope>NUCLEOTIDE SEQUENCE [LARGE SCALE GENOMIC DNA]</scope>
</reference>
<dbReference type="PROSITE" id="PS50041">
    <property type="entry name" value="C_TYPE_LECTIN_2"/>
    <property type="match status" value="1"/>
</dbReference>
<keyword evidence="3" id="KW-1185">Reference proteome</keyword>
<comment type="caution">
    <text evidence="2">The sequence shown here is derived from an EMBL/GenBank/DDBJ whole genome shotgun (WGS) entry which is preliminary data.</text>
</comment>
<dbReference type="InterPro" id="IPR016187">
    <property type="entry name" value="CTDL_fold"/>
</dbReference>
<proteinExistence type="predicted"/>
<sequence length="133" mass="15314">VTGCPPDWVEEGSNCYRAIPDLQKAIDARNECKKLGADLPVIRSTEENTFFLKLTEDRGETWLGMYAEMNNDFHWVDGTSVADTFSAWAPGEPNYPADEHCAYMYVDNFNDRKGKWNNHICDTKHYVVCQKRK</sequence>
<gene>
    <name evidence="2" type="ORF">PEVE_00009548</name>
</gene>
<dbReference type="InterPro" id="IPR050111">
    <property type="entry name" value="C-type_lectin/snaclec_domain"/>
</dbReference>
<dbReference type="SMART" id="SM00034">
    <property type="entry name" value="CLECT"/>
    <property type="match status" value="1"/>
</dbReference>
<feature type="non-terminal residue" evidence="2">
    <location>
        <position position="1"/>
    </location>
</feature>
<dbReference type="Pfam" id="PF00059">
    <property type="entry name" value="Lectin_C"/>
    <property type="match status" value="1"/>
</dbReference>
<name>A0ABN8R938_9CNID</name>
<evidence type="ECO:0000313" key="2">
    <source>
        <dbReference type="EMBL" id="CAH3174412.1"/>
    </source>
</evidence>
<dbReference type="InterPro" id="IPR016186">
    <property type="entry name" value="C-type_lectin-like/link_sf"/>
</dbReference>
<dbReference type="SUPFAM" id="SSF56436">
    <property type="entry name" value="C-type lectin-like"/>
    <property type="match status" value="1"/>
</dbReference>
<dbReference type="InterPro" id="IPR001304">
    <property type="entry name" value="C-type_lectin-like"/>
</dbReference>
<dbReference type="CDD" id="cd00037">
    <property type="entry name" value="CLECT"/>
    <property type="match status" value="1"/>
</dbReference>
<accession>A0ABN8R938</accession>
<evidence type="ECO:0000259" key="1">
    <source>
        <dbReference type="PROSITE" id="PS50041"/>
    </source>
</evidence>
<dbReference type="Gene3D" id="3.10.100.10">
    <property type="entry name" value="Mannose-Binding Protein A, subunit A"/>
    <property type="match status" value="1"/>
</dbReference>
<protein>
    <recommendedName>
        <fullName evidence="1">C-type lectin domain-containing protein</fullName>
    </recommendedName>
</protein>